<dbReference type="PANTHER" id="PTHR43313:SF1">
    <property type="entry name" value="3BETA-HYDROXYSTEROID DEHYDROGENASE DHS-16"/>
    <property type="match status" value="1"/>
</dbReference>
<reference evidence="2 3" key="1">
    <citation type="submission" date="2019-01" db="EMBL/GenBank/DDBJ databases">
        <title>Draft genome sequence of Dictyobacter sp. Uno17.</title>
        <authorList>
            <person name="Wang C.M."/>
            <person name="Zheng Y."/>
            <person name="Sakai Y."/>
            <person name="Abe K."/>
            <person name="Yokota A."/>
            <person name="Yabe S."/>
        </authorList>
    </citation>
    <scope>NUCLEOTIDE SEQUENCE [LARGE SCALE GENOMIC DNA]</scope>
    <source>
        <strain evidence="2 3">Uno17</strain>
    </source>
</reference>
<gene>
    <name evidence="2" type="ORF">KDI_04860</name>
</gene>
<evidence type="ECO:0000313" key="2">
    <source>
        <dbReference type="EMBL" id="GCF06922.1"/>
    </source>
</evidence>
<dbReference type="InterPro" id="IPR036291">
    <property type="entry name" value="NAD(P)-bd_dom_sf"/>
</dbReference>
<dbReference type="InterPro" id="IPR002347">
    <property type="entry name" value="SDR_fam"/>
</dbReference>
<dbReference type="Gene3D" id="3.40.50.720">
    <property type="entry name" value="NAD(P)-binding Rossmann-like Domain"/>
    <property type="match status" value="1"/>
</dbReference>
<dbReference type="PRINTS" id="PR00081">
    <property type="entry name" value="GDHRDH"/>
</dbReference>
<dbReference type="AlphaFoldDB" id="A0A5A5T6B4"/>
<comment type="caution">
    <text evidence="2">The sequence shown here is derived from an EMBL/GenBank/DDBJ whole genome shotgun (WGS) entry which is preliminary data.</text>
</comment>
<organism evidence="2 3">
    <name type="scientific">Dictyobacter arantiisoli</name>
    <dbReference type="NCBI Taxonomy" id="2014874"/>
    <lineage>
        <taxon>Bacteria</taxon>
        <taxon>Bacillati</taxon>
        <taxon>Chloroflexota</taxon>
        <taxon>Ktedonobacteria</taxon>
        <taxon>Ktedonobacterales</taxon>
        <taxon>Dictyobacteraceae</taxon>
        <taxon>Dictyobacter</taxon>
    </lineage>
</organism>
<evidence type="ECO:0000313" key="3">
    <source>
        <dbReference type="Proteomes" id="UP000322530"/>
    </source>
</evidence>
<accession>A0A5A5T6B4</accession>
<dbReference type="GO" id="GO:0016491">
    <property type="term" value="F:oxidoreductase activity"/>
    <property type="evidence" value="ECO:0007669"/>
    <property type="project" value="TreeGrafter"/>
</dbReference>
<dbReference type="OrthoDB" id="9808814at2"/>
<dbReference type="Proteomes" id="UP000322530">
    <property type="component" value="Unassembled WGS sequence"/>
</dbReference>
<dbReference type="RefSeq" id="WP_149399974.1">
    <property type="nucleotide sequence ID" value="NZ_BIXY01000004.1"/>
</dbReference>
<protein>
    <submittedName>
        <fullName evidence="2">Oxidoreductase</fullName>
    </submittedName>
</protein>
<dbReference type="EMBL" id="BIXY01000004">
    <property type="protein sequence ID" value="GCF06922.1"/>
    <property type="molecule type" value="Genomic_DNA"/>
</dbReference>
<dbReference type="CDD" id="cd05374">
    <property type="entry name" value="17beta-HSD-like_SDR_c"/>
    <property type="match status" value="1"/>
</dbReference>
<dbReference type="PRINTS" id="PR00080">
    <property type="entry name" value="SDRFAMILY"/>
</dbReference>
<dbReference type="Pfam" id="PF00106">
    <property type="entry name" value="adh_short"/>
    <property type="match status" value="1"/>
</dbReference>
<dbReference type="SUPFAM" id="SSF51735">
    <property type="entry name" value="NAD(P)-binding Rossmann-fold domains"/>
    <property type="match status" value="1"/>
</dbReference>
<dbReference type="PANTHER" id="PTHR43313">
    <property type="entry name" value="SHORT-CHAIN DEHYDROGENASE/REDUCTASE FAMILY 9C"/>
    <property type="match status" value="1"/>
</dbReference>
<comment type="similarity">
    <text evidence="1">Belongs to the short-chain dehydrogenases/reductases (SDR) family.</text>
</comment>
<dbReference type="GO" id="GO:0008202">
    <property type="term" value="P:steroid metabolic process"/>
    <property type="evidence" value="ECO:0007669"/>
    <property type="project" value="TreeGrafter"/>
</dbReference>
<keyword evidence="3" id="KW-1185">Reference proteome</keyword>
<sequence>MKSVVVTGVSSGIGRGTAKVLVEKGFHVFGSVRKAEDAKRLSDELGNAFTPLLFDITDERAVHEAAQQVRDSLHGETLFGLVNNAGVSAQGPLAYLPVDQYRHQLEVNLVGPFIATQAFVPLLGMDRSLKGNPGRIINISSVGGKLGGPFIGAYHASKFGLEGFSDSLRRELLLYGIDVIVIGPGSVATATWDKAEEIDVSRYEETEYAPALEKYTRFMIDGGRKGYSPERLGKKIWKALTVPHPRVRYAVVPHSFITWTIPLLLPKRLVDTLIANSLGLQRK</sequence>
<proteinExistence type="inferred from homology"/>
<name>A0A5A5T6B4_9CHLR</name>
<evidence type="ECO:0000256" key="1">
    <source>
        <dbReference type="RuleBase" id="RU000363"/>
    </source>
</evidence>